<keyword evidence="3" id="KW-1185">Reference proteome</keyword>
<organism evidence="2 3">
    <name type="scientific">Limnothrix redekei LRLZ20PSL1</name>
    <dbReference type="NCBI Taxonomy" id="3112953"/>
    <lineage>
        <taxon>Bacteria</taxon>
        <taxon>Bacillati</taxon>
        <taxon>Cyanobacteriota</taxon>
        <taxon>Cyanophyceae</taxon>
        <taxon>Pseudanabaenales</taxon>
        <taxon>Pseudanabaenaceae</taxon>
        <taxon>Limnothrix</taxon>
    </lineage>
</organism>
<dbReference type="Proteomes" id="UP001604335">
    <property type="component" value="Unassembled WGS sequence"/>
</dbReference>
<evidence type="ECO:0000313" key="3">
    <source>
        <dbReference type="Proteomes" id="UP001604335"/>
    </source>
</evidence>
<proteinExistence type="predicted"/>
<dbReference type="PROSITE" id="PS50943">
    <property type="entry name" value="HTH_CROC1"/>
    <property type="match status" value="1"/>
</dbReference>
<gene>
    <name evidence="2" type="ORF">VPK24_06400</name>
</gene>
<dbReference type="EMBL" id="JAZAQF010000031">
    <property type="protein sequence ID" value="MFG3817262.1"/>
    <property type="molecule type" value="Genomic_DNA"/>
</dbReference>
<accession>A0ABW7C8Z4</accession>
<sequence>MGRAGKALKSVLEQHKISQNRLAVLLQVDRSVVFKWFHEQRDPTAETVVEIVTALKGLNPEAARDFVQCYLGELLE</sequence>
<dbReference type="InterPro" id="IPR010982">
    <property type="entry name" value="Lambda_DNA-bd_dom_sf"/>
</dbReference>
<evidence type="ECO:0000313" key="2">
    <source>
        <dbReference type="EMBL" id="MFG3817262.1"/>
    </source>
</evidence>
<dbReference type="Gene3D" id="1.10.260.40">
    <property type="entry name" value="lambda repressor-like DNA-binding domains"/>
    <property type="match status" value="1"/>
</dbReference>
<dbReference type="Pfam" id="PF01381">
    <property type="entry name" value="HTH_3"/>
    <property type="match status" value="1"/>
</dbReference>
<dbReference type="RefSeq" id="WP_393011472.1">
    <property type="nucleotide sequence ID" value="NZ_JAZAQF010000031.1"/>
</dbReference>
<reference evidence="3" key="1">
    <citation type="journal article" date="2024" name="Algal Res.">
        <title>Biochemical, toxicological and genomic investigation of a high-biomass producing Limnothrix strain isolated from Italian shallow drinking water reservoir.</title>
        <authorList>
            <person name="Simonazzi M."/>
            <person name="Shishido T.K."/>
            <person name="Delbaje E."/>
            <person name="Wahlsten M."/>
            <person name="Fewer D.P."/>
            <person name="Sivonen K."/>
            <person name="Pezzolesi L."/>
            <person name="Pistocchi R."/>
        </authorList>
    </citation>
    <scope>NUCLEOTIDE SEQUENCE [LARGE SCALE GENOMIC DNA]</scope>
    <source>
        <strain evidence="3">LRLZ20PSL1</strain>
    </source>
</reference>
<evidence type="ECO:0000259" key="1">
    <source>
        <dbReference type="PROSITE" id="PS50943"/>
    </source>
</evidence>
<dbReference type="InterPro" id="IPR001387">
    <property type="entry name" value="Cro/C1-type_HTH"/>
</dbReference>
<feature type="domain" description="HTH cro/C1-type" evidence="1">
    <location>
        <begin position="8"/>
        <end position="63"/>
    </location>
</feature>
<comment type="caution">
    <text evidence="2">The sequence shown here is derived from an EMBL/GenBank/DDBJ whole genome shotgun (WGS) entry which is preliminary data.</text>
</comment>
<protein>
    <submittedName>
        <fullName evidence="2">Helix-turn-helix transcriptional regulator</fullName>
    </submittedName>
</protein>
<dbReference type="SMART" id="SM00530">
    <property type="entry name" value="HTH_XRE"/>
    <property type="match status" value="1"/>
</dbReference>
<name>A0ABW7C8Z4_9CYAN</name>
<dbReference type="SUPFAM" id="SSF47413">
    <property type="entry name" value="lambda repressor-like DNA-binding domains"/>
    <property type="match status" value="1"/>
</dbReference>